<dbReference type="STRING" id="461836.A0A0L0DPV5"/>
<keyword evidence="3" id="KW-1185">Reference proteome</keyword>
<organism evidence="2 3">
    <name type="scientific">Thecamonas trahens ATCC 50062</name>
    <dbReference type="NCBI Taxonomy" id="461836"/>
    <lineage>
        <taxon>Eukaryota</taxon>
        <taxon>Apusozoa</taxon>
        <taxon>Apusomonadida</taxon>
        <taxon>Apusomonadidae</taxon>
        <taxon>Thecamonas</taxon>
    </lineage>
</organism>
<dbReference type="GeneID" id="25568541"/>
<dbReference type="Proteomes" id="UP000054408">
    <property type="component" value="Unassembled WGS sequence"/>
</dbReference>
<gene>
    <name evidence="2" type="ORF">AMSG_10275</name>
</gene>
<evidence type="ECO:0000313" key="2">
    <source>
        <dbReference type="EMBL" id="KNC54295.1"/>
    </source>
</evidence>
<dbReference type="Pfam" id="PF00566">
    <property type="entry name" value="RabGAP-TBC"/>
    <property type="match status" value="1"/>
</dbReference>
<dbReference type="PANTHER" id="PTHR47219:SF20">
    <property type="entry name" value="TBC1 DOMAIN FAMILY MEMBER 2B"/>
    <property type="match status" value="1"/>
</dbReference>
<dbReference type="EMBL" id="GL349488">
    <property type="protein sequence ID" value="KNC54295.1"/>
    <property type="molecule type" value="Genomic_DNA"/>
</dbReference>
<dbReference type="SUPFAM" id="SSF47923">
    <property type="entry name" value="Ypt/Rab-GAP domain of gyp1p"/>
    <property type="match status" value="2"/>
</dbReference>
<protein>
    <submittedName>
        <fullName evidence="2">TBC domain-containing protein</fullName>
    </submittedName>
</protein>
<evidence type="ECO:0000313" key="3">
    <source>
        <dbReference type="Proteomes" id="UP000054408"/>
    </source>
</evidence>
<dbReference type="GO" id="GO:0031267">
    <property type="term" value="F:small GTPase binding"/>
    <property type="evidence" value="ECO:0007669"/>
    <property type="project" value="TreeGrafter"/>
</dbReference>
<dbReference type="GO" id="GO:0005096">
    <property type="term" value="F:GTPase activator activity"/>
    <property type="evidence" value="ECO:0007669"/>
    <property type="project" value="TreeGrafter"/>
</dbReference>
<dbReference type="eggNOG" id="KOG2058">
    <property type="taxonomic scope" value="Eukaryota"/>
</dbReference>
<evidence type="ECO:0000259" key="1">
    <source>
        <dbReference type="PROSITE" id="PS50086"/>
    </source>
</evidence>
<feature type="domain" description="Rab-GAP TBC" evidence="1">
    <location>
        <begin position="113"/>
        <end position="314"/>
    </location>
</feature>
<accession>A0A0L0DPV5</accession>
<proteinExistence type="predicted"/>
<sequence length="401" mass="43060">MGCRKTTNADVFIASDDEWVVIESDGAESGSGMARNEPSLLPATDVAASRSFELIETDEAATMAYGFRVTVTSDDEYTAGARREAAAAAAWDKLGSAALRRSRAVEDVVLAWGIPPHARPTAWPVFSSAEALQLVYTEVYAKLASADGDAWVGATAGSADVARIDGDRAQIELDLRRTFPTNEFFASQAGLDSLRTILVAFARWSPIGYCQSLNYVAGLLRVVLGSDELAFWSLVHFVEDELLGYYTEGMSLFKADSALIGELLAELEPEASAVIDALGFDLSIVTAPWLLCLYVNTLPLAHVLHVWDMVMYSGASFLIRVALALLSAHAPLITAASDDFEAVYLALTQLPLLPPPHALVAAAATIDLGPEFSTRQREKLAPGELPQLCKAIAAHRAHFAL</sequence>
<dbReference type="Gene3D" id="1.10.472.80">
    <property type="entry name" value="Ypt/Rab-GAP domain of gyp1p, domain 3"/>
    <property type="match status" value="1"/>
</dbReference>
<dbReference type="InterPro" id="IPR050302">
    <property type="entry name" value="Rab_GAP_TBC_domain"/>
</dbReference>
<dbReference type="AlphaFoldDB" id="A0A0L0DPV5"/>
<dbReference type="RefSeq" id="XP_013753759.1">
    <property type="nucleotide sequence ID" value="XM_013898305.1"/>
</dbReference>
<reference evidence="2 3" key="1">
    <citation type="submission" date="2010-05" db="EMBL/GenBank/DDBJ databases">
        <title>The Genome Sequence of Thecamonas trahens ATCC 50062.</title>
        <authorList>
            <consortium name="The Broad Institute Genome Sequencing Platform"/>
            <person name="Russ C."/>
            <person name="Cuomo C."/>
            <person name="Shea T."/>
            <person name="Young S.K."/>
            <person name="Zeng Q."/>
            <person name="Koehrsen M."/>
            <person name="Haas B."/>
            <person name="Borodovsky M."/>
            <person name="Guigo R."/>
            <person name="Alvarado L."/>
            <person name="Berlin A."/>
            <person name="Bochicchio J."/>
            <person name="Borenstein D."/>
            <person name="Chapman S."/>
            <person name="Chen Z."/>
            <person name="Freedman E."/>
            <person name="Gellesch M."/>
            <person name="Goldberg J."/>
            <person name="Griggs A."/>
            <person name="Gujja S."/>
            <person name="Heilman E."/>
            <person name="Heiman D."/>
            <person name="Hepburn T."/>
            <person name="Howarth C."/>
            <person name="Jen D."/>
            <person name="Larson L."/>
            <person name="Mehta T."/>
            <person name="Park D."/>
            <person name="Pearson M."/>
            <person name="Roberts A."/>
            <person name="Saif S."/>
            <person name="Shenoy N."/>
            <person name="Sisk P."/>
            <person name="Stolte C."/>
            <person name="Sykes S."/>
            <person name="Thomson T."/>
            <person name="Walk T."/>
            <person name="White J."/>
            <person name="Yandava C."/>
            <person name="Burger G."/>
            <person name="Gray M.W."/>
            <person name="Holland P.W.H."/>
            <person name="King N."/>
            <person name="Lang F.B.F."/>
            <person name="Roger A.J."/>
            <person name="Ruiz-Trillo I."/>
            <person name="Lander E."/>
            <person name="Nusbaum C."/>
        </authorList>
    </citation>
    <scope>NUCLEOTIDE SEQUENCE [LARGE SCALE GENOMIC DNA]</scope>
    <source>
        <strain evidence="2 3">ATCC 50062</strain>
    </source>
</reference>
<dbReference type="InterPro" id="IPR000195">
    <property type="entry name" value="Rab-GAP-TBC_dom"/>
</dbReference>
<dbReference type="PANTHER" id="PTHR47219">
    <property type="entry name" value="RAB GTPASE-ACTIVATING PROTEIN 1-LIKE"/>
    <property type="match status" value="1"/>
</dbReference>
<dbReference type="InterPro" id="IPR035969">
    <property type="entry name" value="Rab-GAP_TBC_sf"/>
</dbReference>
<name>A0A0L0DPV5_THETB</name>
<dbReference type="Gene3D" id="1.10.8.270">
    <property type="entry name" value="putative rabgap domain of human tbc1 domain family member 14 like domains"/>
    <property type="match status" value="1"/>
</dbReference>
<dbReference type="PROSITE" id="PS50086">
    <property type="entry name" value="TBC_RABGAP"/>
    <property type="match status" value="1"/>
</dbReference>
<dbReference type="OrthoDB" id="294251at2759"/>
<dbReference type="SMART" id="SM00164">
    <property type="entry name" value="TBC"/>
    <property type="match status" value="1"/>
</dbReference>